<dbReference type="eggNOG" id="COG0702">
    <property type="taxonomic scope" value="Bacteria"/>
</dbReference>
<evidence type="ECO:0000256" key="4">
    <source>
        <dbReference type="ARBA" id="ARBA00023136"/>
    </source>
</evidence>
<gene>
    <name evidence="9" type="ordered locus">Dfer_2232</name>
</gene>
<keyword evidence="3 6" id="KW-0732">Signal</keyword>
<organism evidence="9 10">
    <name type="scientific">Dyadobacter fermentans (strain ATCC 700827 / DSM 18053 / CIP 107007 / KCTC 52180 / NS114)</name>
    <dbReference type="NCBI Taxonomy" id="471854"/>
    <lineage>
        <taxon>Bacteria</taxon>
        <taxon>Pseudomonadati</taxon>
        <taxon>Bacteroidota</taxon>
        <taxon>Cytophagia</taxon>
        <taxon>Cytophagales</taxon>
        <taxon>Spirosomataceae</taxon>
        <taxon>Dyadobacter</taxon>
    </lineage>
</organism>
<keyword evidence="4" id="KW-0472">Membrane</keyword>
<evidence type="ECO:0000256" key="2">
    <source>
        <dbReference type="ARBA" id="ARBA00006275"/>
    </source>
</evidence>
<evidence type="ECO:0000256" key="5">
    <source>
        <dbReference type="ARBA" id="ARBA00023237"/>
    </source>
</evidence>
<dbReference type="InterPro" id="IPR033985">
    <property type="entry name" value="SusD-like_N"/>
</dbReference>
<dbReference type="STRING" id="471854.Dfer_2232"/>
<evidence type="ECO:0000256" key="1">
    <source>
        <dbReference type="ARBA" id="ARBA00004442"/>
    </source>
</evidence>
<dbReference type="Gene3D" id="1.25.40.390">
    <property type="match status" value="1"/>
</dbReference>
<evidence type="ECO:0000313" key="9">
    <source>
        <dbReference type="EMBL" id="ACT93454.1"/>
    </source>
</evidence>
<feature type="chain" id="PRO_5002972132" evidence="6">
    <location>
        <begin position="22"/>
        <end position="486"/>
    </location>
</feature>
<dbReference type="InterPro" id="IPR011990">
    <property type="entry name" value="TPR-like_helical_dom_sf"/>
</dbReference>
<dbReference type="OrthoDB" id="636214at2"/>
<feature type="domain" description="RagB/SusD" evidence="7">
    <location>
        <begin position="329"/>
        <end position="484"/>
    </location>
</feature>
<dbReference type="RefSeq" id="WP_015811706.1">
    <property type="nucleotide sequence ID" value="NC_013037.1"/>
</dbReference>
<dbReference type="Proteomes" id="UP000002011">
    <property type="component" value="Chromosome"/>
</dbReference>
<dbReference type="InterPro" id="IPR012944">
    <property type="entry name" value="SusD_RagB_dom"/>
</dbReference>
<evidence type="ECO:0000259" key="8">
    <source>
        <dbReference type="Pfam" id="PF14322"/>
    </source>
</evidence>
<dbReference type="SUPFAM" id="SSF48452">
    <property type="entry name" value="TPR-like"/>
    <property type="match status" value="1"/>
</dbReference>
<feature type="signal peptide" evidence="6">
    <location>
        <begin position="1"/>
        <end position="21"/>
    </location>
</feature>
<proteinExistence type="inferred from homology"/>
<dbReference type="AlphaFoldDB" id="C6VYU9"/>
<dbReference type="CDD" id="cd08977">
    <property type="entry name" value="SusD"/>
    <property type="match status" value="1"/>
</dbReference>
<dbReference type="EMBL" id="CP001619">
    <property type="protein sequence ID" value="ACT93454.1"/>
    <property type="molecule type" value="Genomic_DNA"/>
</dbReference>
<evidence type="ECO:0000313" key="10">
    <source>
        <dbReference type="Proteomes" id="UP000002011"/>
    </source>
</evidence>
<dbReference type="GO" id="GO:0009279">
    <property type="term" value="C:cell outer membrane"/>
    <property type="evidence" value="ECO:0007669"/>
    <property type="project" value="UniProtKB-SubCell"/>
</dbReference>
<dbReference type="KEGG" id="dfe:Dfer_2232"/>
<dbReference type="PROSITE" id="PS51257">
    <property type="entry name" value="PROKAR_LIPOPROTEIN"/>
    <property type="match status" value="1"/>
</dbReference>
<comment type="subcellular location">
    <subcellularLocation>
        <location evidence="1">Cell outer membrane</location>
    </subcellularLocation>
</comment>
<dbReference type="Pfam" id="PF14322">
    <property type="entry name" value="SusD-like_3"/>
    <property type="match status" value="1"/>
</dbReference>
<comment type="similarity">
    <text evidence="2">Belongs to the SusD family.</text>
</comment>
<dbReference type="HOGENOM" id="CLU_015553_1_3_10"/>
<dbReference type="Pfam" id="PF07980">
    <property type="entry name" value="SusD_RagB"/>
    <property type="match status" value="1"/>
</dbReference>
<accession>C6VYU9</accession>
<keyword evidence="5" id="KW-0998">Cell outer membrane</keyword>
<protein>
    <submittedName>
        <fullName evidence="9">RagB/SusD domain protein</fullName>
    </submittedName>
</protein>
<evidence type="ECO:0000256" key="3">
    <source>
        <dbReference type="ARBA" id="ARBA00022729"/>
    </source>
</evidence>
<name>C6VYU9_DYAFD</name>
<feature type="domain" description="SusD-like N-terminal" evidence="8">
    <location>
        <begin position="19"/>
        <end position="220"/>
    </location>
</feature>
<evidence type="ECO:0000256" key="6">
    <source>
        <dbReference type="SAM" id="SignalP"/>
    </source>
</evidence>
<sequence>MKKLIYLVAFLLTASSCNDFLQENPASLMVDQNFYKTEADADAAIVAVYDGLNDQSSIFYRGIYLLAELPTDNAECGQGVANANIFALKNYTYGPVNDRIYVLYTAVYKTIANANVAIDKIPAIQMPDAKKSRLIAEARFVRALLYFNMVRLFGDVPLVLNQVTSLDAVDVPRTEASKVYEQIIADLDFAEQNLDASNGSANIGRPTKGSAAGLLSKVYLTLKDYPKARDKAKQVLDNAQYGLVESYFDIFTPQNRFNKEIIFDIQAKGNTGAANGFAMALFLPRTTIKLPAGGTVGGNSADVPTEEFYNSFKTGDLRKARTCFTEYDAGAGKATFRPHWYKFFDPSAIATLGEGTLTYPILRYSDLLLTYAEALNEIGGPSAEAFEAVNKVRRRAYGKAIGTADKEVDLAGLSKTAFQDAILDERRWEFGFENHRWFDLKRTGKLLSTLQAKGNTAIKEHHLLFPLPQRELDVNKKLTQNPGYTN</sequence>
<keyword evidence="10" id="KW-1185">Reference proteome</keyword>
<reference evidence="9 10" key="1">
    <citation type="journal article" date="2009" name="Stand. Genomic Sci.">
        <title>Complete genome sequence of Dyadobacter fermentans type strain (NS114).</title>
        <authorList>
            <person name="Lang E."/>
            <person name="Lapidus A."/>
            <person name="Chertkov O."/>
            <person name="Brettin T."/>
            <person name="Detter J.C."/>
            <person name="Han C."/>
            <person name="Copeland A."/>
            <person name="Glavina Del Rio T."/>
            <person name="Nolan M."/>
            <person name="Chen F."/>
            <person name="Lucas S."/>
            <person name="Tice H."/>
            <person name="Cheng J.F."/>
            <person name="Land M."/>
            <person name="Hauser L."/>
            <person name="Chang Y.J."/>
            <person name="Jeffries C.D."/>
            <person name="Kopitz M."/>
            <person name="Bruce D."/>
            <person name="Goodwin L."/>
            <person name="Pitluck S."/>
            <person name="Ovchinnikova G."/>
            <person name="Pati A."/>
            <person name="Ivanova N."/>
            <person name="Mavrommatis K."/>
            <person name="Chen A."/>
            <person name="Palaniappan K."/>
            <person name="Chain P."/>
            <person name="Bristow J."/>
            <person name="Eisen J.A."/>
            <person name="Markowitz V."/>
            <person name="Hugenholtz P."/>
            <person name="Goker M."/>
            <person name="Rohde M."/>
            <person name="Kyrpides N.C."/>
            <person name="Klenk H.P."/>
        </authorList>
    </citation>
    <scope>NUCLEOTIDE SEQUENCE [LARGE SCALE GENOMIC DNA]</scope>
    <source>
        <strain evidence="10">ATCC 700827 / DSM 18053 / CIP 107007 / KCTC 52180 / NS114</strain>
    </source>
</reference>
<evidence type="ECO:0000259" key="7">
    <source>
        <dbReference type="Pfam" id="PF07980"/>
    </source>
</evidence>